<feature type="compositionally biased region" description="Polar residues" evidence="1">
    <location>
        <begin position="444"/>
        <end position="453"/>
    </location>
</feature>
<dbReference type="GO" id="GO:0003677">
    <property type="term" value="F:DNA binding"/>
    <property type="evidence" value="ECO:0007669"/>
    <property type="project" value="InterPro"/>
</dbReference>
<feature type="region of interest" description="Disordered" evidence="1">
    <location>
        <begin position="429"/>
        <end position="453"/>
    </location>
</feature>
<dbReference type="InterPro" id="IPR027417">
    <property type="entry name" value="P-loop_NTPase"/>
</dbReference>
<organism evidence="3">
    <name type="scientific">uncultured prokaryote</name>
    <dbReference type="NCBI Taxonomy" id="198431"/>
    <lineage>
        <taxon>unclassified sequences</taxon>
        <taxon>environmental samples</taxon>
    </lineage>
</organism>
<dbReference type="InterPro" id="IPR001650">
    <property type="entry name" value="Helicase_C-like"/>
</dbReference>
<reference evidence="3" key="2">
    <citation type="submission" date="2015-07" db="EMBL/GenBank/DDBJ databases">
        <title>Plasmids, circular viruses and viroids from rat gut.</title>
        <authorList>
            <person name="Jorgensen T.J."/>
            <person name="Hansen M.A."/>
            <person name="Xu Z."/>
            <person name="Tabak M.A."/>
            <person name="Sorensen S.J."/>
            <person name="Hansen L.H."/>
        </authorList>
    </citation>
    <scope>NUCLEOTIDE SEQUENCE</scope>
    <source>
        <plasmid evidence="3">pRGRH0369</plasmid>
    </source>
</reference>
<reference evidence="3" key="1">
    <citation type="submission" date="2015-06" db="EMBL/GenBank/DDBJ databases">
        <authorList>
            <person name="Joergensen T."/>
        </authorList>
    </citation>
    <scope>NUCLEOTIDE SEQUENCE</scope>
    <source>
        <plasmid evidence="3">pRGRH0369</plasmid>
    </source>
</reference>
<dbReference type="EMBL" id="LN853027">
    <property type="protein sequence ID" value="CRY94821.1"/>
    <property type="molecule type" value="Genomic_DNA"/>
</dbReference>
<dbReference type="InterPro" id="IPR050742">
    <property type="entry name" value="Helicase_Restrict-Modif_Enz"/>
</dbReference>
<dbReference type="CDD" id="cd18785">
    <property type="entry name" value="SF2_C"/>
    <property type="match status" value="1"/>
</dbReference>
<accession>A0A0H5PYM5</accession>
<sequence>MAFEKKDITAKHKLRRPQTEAFGKIREHYEKKELKEVGLILPVGCGKSGLISITPYATESSRVLIIAPGKKIRDQLAKDMKFNEPDNFYNKCEFFDLVDDYPEVCIIEAGGKTNIHDIRSSDIVVSNIQQIAGDENKWLEQLDADFFDLIIVDEAHHNKASTWVKVKEKFPNAKVINYSATPMRSDGQLMSGEIIYSFPVVEAIREGYIKRLHAKMISPSKLVYVDSDGNEITLTNPEDIKRLGEEEASFRRGVLMSDETLSTLVDLSIKELNRLREESGEKRLKIIASALNYGHCIQIKEAFLARNLRADYVHSNEDGAVNDRVFSKLENHELDVIVQSKMLGEGFDHKFLSVAMVGSVFSNLSPFVQFVGRVMRVVKQNSPGDLVNRGVVVFHVGANIANRWSDFRNFSQADQDFFADLLPEVEDVDFGSDGTSDRDPDETGGSNQLIPVEVTSTDGVTASELDPIGDFQELKKELASLGMTTNEAIEILRRSRLSKQDQRRAGRQAINDLVNHHAGLLINQLGFKPKGRNFNKSQDNYSWVVRELHNRVNEHIGCNSGDRENLSLEQVDEAKSAVPNLAEDIRQEWSNG</sequence>
<dbReference type="AlphaFoldDB" id="A0A0H5PYM5"/>
<geneLocation type="plasmid" evidence="3">
    <name>pRGRH0369</name>
</geneLocation>
<evidence type="ECO:0000313" key="3">
    <source>
        <dbReference type="EMBL" id="CRY94821.1"/>
    </source>
</evidence>
<name>A0A0H5PYM5_9ZZZZ</name>
<keyword evidence="3" id="KW-0614">Plasmid</keyword>
<dbReference type="SMART" id="SM00487">
    <property type="entry name" value="DEXDc"/>
    <property type="match status" value="1"/>
</dbReference>
<dbReference type="PANTHER" id="PTHR47396">
    <property type="entry name" value="TYPE I RESTRICTION ENZYME ECOKI R PROTEIN"/>
    <property type="match status" value="1"/>
</dbReference>
<dbReference type="InterPro" id="IPR014001">
    <property type="entry name" value="Helicase_ATP-bd"/>
</dbReference>
<dbReference type="InterPro" id="IPR006935">
    <property type="entry name" value="Helicase/UvrB_N"/>
</dbReference>
<proteinExistence type="predicted"/>
<protein>
    <recommendedName>
        <fullName evidence="2">Helicase ATP-binding domain-containing protein</fullName>
    </recommendedName>
</protein>
<dbReference type="PANTHER" id="PTHR47396:SF1">
    <property type="entry name" value="ATP-DEPENDENT HELICASE IRC3-RELATED"/>
    <property type="match status" value="1"/>
</dbReference>
<evidence type="ECO:0000256" key="1">
    <source>
        <dbReference type="SAM" id="MobiDB-lite"/>
    </source>
</evidence>
<dbReference type="GO" id="GO:0005524">
    <property type="term" value="F:ATP binding"/>
    <property type="evidence" value="ECO:0007669"/>
    <property type="project" value="InterPro"/>
</dbReference>
<evidence type="ECO:0000259" key="2">
    <source>
        <dbReference type="PROSITE" id="PS51192"/>
    </source>
</evidence>
<dbReference type="SUPFAM" id="SSF52540">
    <property type="entry name" value="P-loop containing nucleoside triphosphate hydrolases"/>
    <property type="match status" value="1"/>
</dbReference>
<dbReference type="Pfam" id="PF00271">
    <property type="entry name" value="Helicase_C"/>
    <property type="match status" value="1"/>
</dbReference>
<dbReference type="Gene3D" id="3.40.50.300">
    <property type="entry name" value="P-loop containing nucleotide triphosphate hydrolases"/>
    <property type="match status" value="2"/>
</dbReference>
<dbReference type="Pfam" id="PF04851">
    <property type="entry name" value="ResIII"/>
    <property type="match status" value="1"/>
</dbReference>
<dbReference type="GO" id="GO:0016787">
    <property type="term" value="F:hydrolase activity"/>
    <property type="evidence" value="ECO:0007669"/>
    <property type="project" value="InterPro"/>
</dbReference>
<dbReference type="PROSITE" id="PS51192">
    <property type="entry name" value="HELICASE_ATP_BIND_1"/>
    <property type="match status" value="1"/>
</dbReference>
<feature type="domain" description="Helicase ATP-binding" evidence="2">
    <location>
        <begin position="28"/>
        <end position="200"/>
    </location>
</feature>